<dbReference type="EMBL" id="JAEACU010000012">
    <property type="protein sequence ID" value="KAH7512643.1"/>
    <property type="molecule type" value="Genomic_DNA"/>
</dbReference>
<feature type="region of interest" description="Disordered" evidence="6">
    <location>
        <begin position="301"/>
        <end position="323"/>
    </location>
</feature>
<accession>A0A978UD00</accession>
<feature type="domain" description="MADS-box" evidence="7">
    <location>
        <begin position="3"/>
        <end position="63"/>
    </location>
</feature>
<keyword evidence="5" id="KW-0539">Nucleus</keyword>
<dbReference type="PANTHER" id="PTHR11945">
    <property type="entry name" value="MADS BOX PROTEIN"/>
    <property type="match status" value="1"/>
</dbReference>
<evidence type="ECO:0000256" key="2">
    <source>
        <dbReference type="ARBA" id="ARBA00023015"/>
    </source>
</evidence>
<comment type="subcellular location">
    <subcellularLocation>
        <location evidence="1">Nucleus</location>
    </subcellularLocation>
</comment>
<dbReference type="SUPFAM" id="SSF55455">
    <property type="entry name" value="SRF-like"/>
    <property type="match status" value="1"/>
</dbReference>
<dbReference type="PANTHER" id="PTHR11945:SF534">
    <property type="entry name" value="MYOCYTE-SPECIFIC ENHANCER FACTOR 2"/>
    <property type="match status" value="1"/>
</dbReference>
<evidence type="ECO:0000256" key="6">
    <source>
        <dbReference type="SAM" id="MobiDB-lite"/>
    </source>
</evidence>
<evidence type="ECO:0000256" key="5">
    <source>
        <dbReference type="ARBA" id="ARBA00023242"/>
    </source>
</evidence>
<evidence type="ECO:0000256" key="4">
    <source>
        <dbReference type="ARBA" id="ARBA00023163"/>
    </source>
</evidence>
<proteinExistence type="predicted"/>
<keyword evidence="4" id="KW-0804">Transcription</keyword>
<dbReference type="GO" id="GO:0000981">
    <property type="term" value="F:DNA-binding transcription factor activity, RNA polymerase II-specific"/>
    <property type="evidence" value="ECO:0007669"/>
    <property type="project" value="TreeGrafter"/>
</dbReference>
<evidence type="ECO:0000259" key="7">
    <source>
        <dbReference type="PROSITE" id="PS50066"/>
    </source>
</evidence>
<evidence type="ECO:0000313" key="8">
    <source>
        <dbReference type="EMBL" id="KAH7512643.1"/>
    </source>
</evidence>
<organism evidence="8 9">
    <name type="scientific">Ziziphus jujuba var. spinosa</name>
    <dbReference type="NCBI Taxonomy" id="714518"/>
    <lineage>
        <taxon>Eukaryota</taxon>
        <taxon>Viridiplantae</taxon>
        <taxon>Streptophyta</taxon>
        <taxon>Embryophyta</taxon>
        <taxon>Tracheophyta</taxon>
        <taxon>Spermatophyta</taxon>
        <taxon>Magnoliopsida</taxon>
        <taxon>eudicotyledons</taxon>
        <taxon>Gunneridae</taxon>
        <taxon>Pentapetalae</taxon>
        <taxon>rosids</taxon>
        <taxon>fabids</taxon>
        <taxon>Rosales</taxon>
        <taxon>Rhamnaceae</taxon>
        <taxon>Paliureae</taxon>
        <taxon>Ziziphus</taxon>
    </lineage>
</organism>
<evidence type="ECO:0000256" key="3">
    <source>
        <dbReference type="ARBA" id="ARBA00023125"/>
    </source>
</evidence>
<evidence type="ECO:0000313" key="9">
    <source>
        <dbReference type="Proteomes" id="UP000813462"/>
    </source>
</evidence>
<dbReference type="PRINTS" id="PR00404">
    <property type="entry name" value="MADSDOMAIN"/>
</dbReference>
<dbReference type="GO" id="GO:0000978">
    <property type="term" value="F:RNA polymerase II cis-regulatory region sequence-specific DNA binding"/>
    <property type="evidence" value="ECO:0007669"/>
    <property type="project" value="TreeGrafter"/>
</dbReference>
<reference evidence="8" key="1">
    <citation type="journal article" date="2021" name="Front. Plant Sci.">
        <title>Chromosome-Scale Genome Assembly for Chinese Sour Jujube and Insights Into Its Genome Evolution and Domestication Signature.</title>
        <authorList>
            <person name="Shen L.-Y."/>
            <person name="Luo H."/>
            <person name="Wang X.-L."/>
            <person name="Wang X.-M."/>
            <person name="Qiu X.-J."/>
            <person name="Liu H."/>
            <person name="Zhou S.-S."/>
            <person name="Jia K.-H."/>
            <person name="Nie S."/>
            <person name="Bao Y.-T."/>
            <person name="Zhang R.-G."/>
            <person name="Yun Q.-Z."/>
            <person name="Chai Y.-H."/>
            <person name="Lu J.-Y."/>
            <person name="Li Y."/>
            <person name="Zhao S.-W."/>
            <person name="Mao J.-F."/>
            <person name="Jia S.-G."/>
            <person name="Mao Y.-M."/>
        </authorList>
    </citation>
    <scope>NUCLEOTIDE SEQUENCE</scope>
    <source>
        <strain evidence="8">AT0</strain>
        <tissue evidence="8">Leaf</tissue>
    </source>
</reference>
<dbReference type="GO" id="GO:0045893">
    <property type="term" value="P:positive regulation of DNA-templated transcription"/>
    <property type="evidence" value="ECO:0007669"/>
    <property type="project" value="UniProtKB-ARBA"/>
</dbReference>
<name>A0A978UD00_ZIZJJ</name>
<dbReference type="GO" id="GO:0005634">
    <property type="term" value="C:nucleus"/>
    <property type="evidence" value="ECO:0007669"/>
    <property type="project" value="UniProtKB-SubCell"/>
</dbReference>
<protein>
    <recommendedName>
        <fullName evidence="7">MADS-box domain-containing protein</fullName>
    </recommendedName>
</protein>
<evidence type="ECO:0000256" key="1">
    <source>
        <dbReference type="ARBA" id="ARBA00004123"/>
    </source>
</evidence>
<dbReference type="AlphaFoldDB" id="A0A978UD00"/>
<dbReference type="InterPro" id="IPR036879">
    <property type="entry name" value="TF_MADSbox_sf"/>
</dbReference>
<dbReference type="InterPro" id="IPR002100">
    <property type="entry name" value="TF_MADSbox"/>
</dbReference>
<dbReference type="GO" id="GO:0046983">
    <property type="term" value="F:protein dimerization activity"/>
    <property type="evidence" value="ECO:0007669"/>
    <property type="project" value="InterPro"/>
</dbReference>
<comment type="caution">
    <text evidence="8">The sequence shown here is derived from an EMBL/GenBank/DDBJ whole genome shotgun (WGS) entry which is preliminary data.</text>
</comment>
<sequence>MGKGKRKVAMELIKDKQSRMVSFSKRRHGLMKKAEEFHSISGSSIALIVLSQAGRPFVYGAPCFDSVIHRFLQHQINFNNHNHNNTNNNNNELLLLTHSHPDPSLSLPHETLLMGLGRQGQGQGQAQAQGSNQEHHNAAVYGTHAQSCTTTTIPPDPTAPDNNNVVAHVADQIQEPPWPAAFSPDPTSEFLIAQGSTFTTDSDDQEENSHFDLIDVAPWLAASPDHSFYAPLPPHDQVVDHSFDVPPPPPPPPPQILISQGSTTDYSHQEYDDYLLDTAPWLAAATPDHPFHAPPEVVSFRVSNTTTPEKPRGGHGTMPPHLL</sequence>
<dbReference type="PROSITE" id="PS50066">
    <property type="entry name" value="MADS_BOX_2"/>
    <property type="match status" value="1"/>
</dbReference>
<gene>
    <name evidence="8" type="ORF">FEM48_Zijuj12G0112700</name>
</gene>
<dbReference type="Proteomes" id="UP000813462">
    <property type="component" value="Unassembled WGS sequence"/>
</dbReference>
<dbReference type="Pfam" id="PF00319">
    <property type="entry name" value="SRF-TF"/>
    <property type="match status" value="1"/>
</dbReference>
<feature type="region of interest" description="Disordered" evidence="6">
    <location>
        <begin position="231"/>
        <end position="252"/>
    </location>
</feature>
<dbReference type="Gene3D" id="3.40.1810.10">
    <property type="entry name" value="Transcription factor, MADS-box"/>
    <property type="match status" value="1"/>
</dbReference>
<keyword evidence="3" id="KW-0238">DNA-binding</keyword>
<keyword evidence="2" id="KW-0805">Transcription regulation</keyword>
<dbReference type="SMART" id="SM00432">
    <property type="entry name" value="MADS"/>
    <property type="match status" value="1"/>
</dbReference>